<dbReference type="Gene3D" id="3.20.20.370">
    <property type="entry name" value="Glycoside hydrolase/deacetylase"/>
    <property type="match status" value="1"/>
</dbReference>
<keyword evidence="3" id="KW-0812">Transmembrane</keyword>
<protein>
    <submittedName>
        <fullName evidence="5">Polysaccharide deacetylase</fullName>
    </submittedName>
</protein>
<dbReference type="SUPFAM" id="SSF88713">
    <property type="entry name" value="Glycoside hydrolase/deacetylase"/>
    <property type="match status" value="1"/>
</dbReference>
<evidence type="ECO:0000256" key="1">
    <source>
        <dbReference type="ARBA" id="ARBA00022723"/>
    </source>
</evidence>
<keyword evidence="6" id="KW-1185">Reference proteome</keyword>
<dbReference type="OrthoDB" id="258610at2"/>
<evidence type="ECO:0000259" key="4">
    <source>
        <dbReference type="PROSITE" id="PS51677"/>
    </source>
</evidence>
<dbReference type="GO" id="GO:0016020">
    <property type="term" value="C:membrane"/>
    <property type="evidence" value="ECO:0007669"/>
    <property type="project" value="TreeGrafter"/>
</dbReference>
<name>A0A0L0W818_GOTPU</name>
<dbReference type="CDD" id="cd10917">
    <property type="entry name" value="CE4_NodB_like_6s_7s"/>
    <property type="match status" value="1"/>
</dbReference>
<feature type="transmembrane region" description="Helical" evidence="3">
    <location>
        <begin position="6"/>
        <end position="26"/>
    </location>
</feature>
<feature type="domain" description="NodB homology" evidence="4">
    <location>
        <begin position="61"/>
        <end position="243"/>
    </location>
</feature>
<dbReference type="GO" id="GO:0016810">
    <property type="term" value="F:hydrolase activity, acting on carbon-nitrogen (but not peptide) bonds"/>
    <property type="evidence" value="ECO:0007669"/>
    <property type="project" value="InterPro"/>
</dbReference>
<evidence type="ECO:0000256" key="3">
    <source>
        <dbReference type="SAM" id="Phobius"/>
    </source>
</evidence>
<dbReference type="PATRIC" id="fig|1503.3.peg.467"/>
<dbReference type="GO" id="GO:0005975">
    <property type="term" value="P:carbohydrate metabolic process"/>
    <property type="evidence" value="ECO:0007669"/>
    <property type="project" value="InterPro"/>
</dbReference>
<dbReference type="Proteomes" id="UP000037267">
    <property type="component" value="Unassembled WGS sequence"/>
</dbReference>
<evidence type="ECO:0000256" key="2">
    <source>
        <dbReference type="ARBA" id="ARBA00022801"/>
    </source>
</evidence>
<dbReference type="InterPro" id="IPR011330">
    <property type="entry name" value="Glyco_hydro/deAcase_b/a-brl"/>
</dbReference>
<dbReference type="PROSITE" id="PS51677">
    <property type="entry name" value="NODB"/>
    <property type="match status" value="1"/>
</dbReference>
<dbReference type="RefSeq" id="WP_050356026.1">
    <property type="nucleotide sequence ID" value="NZ_LGSS01000014.1"/>
</dbReference>
<proteinExistence type="predicted"/>
<keyword evidence="2" id="KW-0378">Hydrolase</keyword>
<reference evidence="6" key="1">
    <citation type="submission" date="2015-07" db="EMBL/GenBank/DDBJ databases">
        <title>Draft genome sequence of the purine-degrading Gottschalkia purinilyticum DSM 1384 (formerly Clostridium purinilyticum).</title>
        <authorList>
            <person name="Poehlein A."/>
            <person name="Schiel-Bengelsdorf B."/>
            <person name="Bengelsdorf F.R."/>
            <person name="Daniel R."/>
            <person name="Duerre P."/>
        </authorList>
    </citation>
    <scope>NUCLEOTIDE SEQUENCE [LARGE SCALE GENOMIC DNA]</scope>
    <source>
        <strain evidence="6">DSM 1384</strain>
    </source>
</reference>
<dbReference type="InterPro" id="IPR002509">
    <property type="entry name" value="NODB_dom"/>
</dbReference>
<dbReference type="Pfam" id="PF01522">
    <property type="entry name" value="Polysacc_deac_1"/>
    <property type="match status" value="1"/>
</dbReference>
<dbReference type="STRING" id="1503.CLPU_14c00040"/>
<dbReference type="GO" id="GO:0046872">
    <property type="term" value="F:metal ion binding"/>
    <property type="evidence" value="ECO:0007669"/>
    <property type="project" value="UniProtKB-KW"/>
</dbReference>
<dbReference type="AlphaFoldDB" id="A0A0L0W818"/>
<dbReference type="InterPro" id="IPR050248">
    <property type="entry name" value="Polysacc_deacetylase_ArnD"/>
</dbReference>
<dbReference type="PANTHER" id="PTHR10587">
    <property type="entry name" value="GLYCOSYL TRANSFERASE-RELATED"/>
    <property type="match status" value="1"/>
</dbReference>
<accession>A0A0L0W818</accession>
<dbReference type="EMBL" id="LGSS01000014">
    <property type="protein sequence ID" value="KNF07586.1"/>
    <property type="molecule type" value="Genomic_DNA"/>
</dbReference>
<gene>
    <name evidence="5" type="ORF">CLPU_14c00040</name>
</gene>
<keyword evidence="3" id="KW-1133">Transmembrane helix</keyword>
<evidence type="ECO:0000313" key="6">
    <source>
        <dbReference type="Proteomes" id="UP000037267"/>
    </source>
</evidence>
<evidence type="ECO:0000313" key="5">
    <source>
        <dbReference type="EMBL" id="KNF07586.1"/>
    </source>
</evidence>
<keyword evidence="3" id="KW-0472">Membrane</keyword>
<keyword evidence="1" id="KW-0479">Metal-binding</keyword>
<sequence>MIEVKIRTLIMSFLAVIITTSLLVFVKPGKEMITHNEIQNNNIEELDNSTNLVKHGPRDRKMVTLTFDDGPNPVYTPQILDVLKKHNVKANFFVLGKHAEKYPDIILRMKKEGHEIGNHSYSHINVEKSSIEEIKAEIIKTQEIVKNITGENPKLLRPPYGLYNGKIINMSKEMDLKIVLWTYYQDPKDWSSPGVDHIVEIVTTKIKNGDIILLHDHNEKESHTVEALKTIIPKLTEMGYEFVTISELLNL</sequence>
<dbReference type="PANTHER" id="PTHR10587:SF133">
    <property type="entry name" value="CHITIN DEACETYLASE 1-RELATED"/>
    <property type="match status" value="1"/>
</dbReference>
<comment type="caution">
    <text evidence="5">The sequence shown here is derived from an EMBL/GenBank/DDBJ whole genome shotgun (WGS) entry which is preliminary data.</text>
</comment>
<organism evidence="5 6">
    <name type="scientific">Gottschalkia purinilytica</name>
    <name type="common">Clostridium purinilyticum</name>
    <dbReference type="NCBI Taxonomy" id="1503"/>
    <lineage>
        <taxon>Bacteria</taxon>
        <taxon>Bacillati</taxon>
        <taxon>Bacillota</taxon>
        <taxon>Tissierellia</taxon>
        <taxon>Tissierellales</taxon>
        <taxon>Gottschalkiaceae</taxon>
        <taxon>Gottschalkia</taxon>
    </lineage>
</organism>